<dbReference type="PANTHER" id="PTHR33121:SF23">
    <property type="entry name" value="CYCLIC DI-GMP PHOSPHODIESTERASE PDEB"/>
    <property type="match status" value="1"/>
</dbReference>
<comment type="caution">
    <text evidence="1">The sequence shown here is derived from an EMBL/GenBank/DDBJ whole genome shotgun (WGS) entry which is preliminary data.</text>
</comment>
<dbReference type="Pfam" id="PF00990">
    <property type="entry name" value="GGDEF"/>
    <property type="match status" value="1"/>
</dbReference>
<dbReference type="PANTHER" id="PTHR33121">
    <property type="entry name" value="CYCLIC DI-GMP PHOSPHODIESTERASE PDEF"/>
    <property type="match status" value="1"/>
</dbReference>
<dbReference type="CDD" id="cd01948">
    <property type="entry name" value="EAL"/>
    <property type="match status" value="1"/>
</dbReference>
<dbReference type="AlphaFoldDB" id="A0A656Z994"/>
<dbReference type="Pfam" id="PF00563">
    <property type="entry name" value="EAL"/>
    <property type="match status" value="1"/>
</dbReference>
<dbReference type="CDD" id="cd01949">
    <property type="entry name" value="GGDEF"/>
    <property type="match status" value="1"/>
</dbReference>
<gene>
    <name evidence="1" type="ORF">ACY05_00025</name>
</gene>
<accession>A0A656Z994</accession>
<dbReference type="InterPro" id="IPR029787">
    <property type="entry name" value="Nucleotide_cyclase"/>
</dbReference>
<dbReference type="GO" id="GO:0071111">
    <property type="term" value="F:cyclic-guanylate-specific phosphodiesterase activity"/>
    <property type="evidence" value="ECO:0007669"/>
    <property type="project" value="InterPro"/>
</dbReference>
<dbReference type="SMART" id="SM00052">
    <property type="entry name" value="EAL"/>
    <property type="match status" value="1"/>
</dbReference>
<dbReference type="InterPro" id="IPR003660">
    <property type="entry name" value="HAMP_dom"/>
</dbReference>
<dbReference type="Gene3D" id="6.10.340.10">
    <property type="match status" value="1"/>
</dbReference>
<dbReference type="InterPro" id="IPR050706">
    <property type="entry name" value="Cyclic-di-GMP_PDE-like"/>
</dbReference>
<sequence>MSIYRQFLLAIIGLTALAFIGSFVVSVHTARKYIEQQLYMKNVDNAASLALVLSQLPGKDPVTVELVVSAQFDTGHYQQIVLTDPTGAVLIERHFTGNVEGAPEWFRKLFPLQAEAGVAQVQDGWKQFGTVQVASHSRFAYQSLWLGIKQLALWFLLAGLAAGAFGTWLLRLVFRPLGKVVEQAQAIQERRFITLPLPGTPELKAVVVAMNSMTDKVKSMFAQEAARLDVLRRQVNHDPLTNLPNRAFFMTWLQESLQNEESPAGGALALLRLTELEKLNVLLGYADADRLIRDIAQVLQGMADKDDNKFAARLNGADFAVLAGGEQEAERLAASLLDGLGSMLGERWPQIGDVFHLGVVPYQRGDQPGHLLAASDKALAIAESKGPNCGHTLQSAAQAVELPNGEAWKLALTEALSDGRIRLERYPVMTSGGRAMHEEAVTRLQATPGGKWLSAGDFMPMMLRLKLYSELDMNALQIALDQLDEQSMEIAVNLSANSITDWRFRDTMQALLVKNVGKCSRLWIEVPEYGAFRNFDAFASFCNGLAPLGCKIGIEHFGRHFGEIAKLAELGLDYLKVDSSYIRDIQENTGNQSFLKGLCQMAHTVGILVIAEGVMNDAELDTLVAIGFDGITGQAVTRPAA</sequence>
<dbReference type="OrthoDB" id="5894408at2"/>
<dbReference type="Gene3D" id="6.20.270.20">
    <property type="entry name" value="LapD/MoxY periplasmic domain"/>
    <property type="match status" value="1"/>
</dbReference>
<dbReference type="GO" id="GO:0016020">
    <property type="term" value="C:membrane"/>
    <property type="evidence" value="ECO:0007669"/>
    <property type="project" value="InterPro"/>
</dbReference>
<evidence type="ECO:0000313" key="2">
    <source>
        <dbReference type="Proteomes" id="UP000243416"/>
    </source>
</evidence>
<dbReference type="Gene3D" id="3.20.20.450">
    <property type="entry name" value="EAL domain"/>
    <property type="match status" value="1"/>
</dbReference>
<dbReference type="RefSeq" id="WP_067169083.1">
    <property type="nucleotide sequence ID" value="NZ_LFZK01000001.1"/>
</dbReference>
<reference evidence="1 2" key="1">
    <citation type="journal article" date="2016" name="ISME J.">
        <title>Integrated multi-omics analyses reveal the biochemical mechanisms and phylogenetic relevance of anaerobic androgen biodegradation in the environment.</title>
        <authorList>
            <person name="Yang F.C."/>
            <person name="Chen Y.L."/>
            <person name="Tang S.L."/>
            <person name="Yu C.P."/>
            <person name="Wang P.H."/>
            <person name="Ismail W."/>
            <person name="Wang C.H."/>
            <person name="Ding J.Y."/>
            <person name="Yang C.Y."/>
            <person name="Yang C.Y."/>
            <person name="Chiang Y.R."/>
        </authorList>
    </citation>
    <scope>NUCLEOTIDE SEQUENCE [LARGE SCALE GENOMIC DNA]</scope>
    <source>
        <strain evidence="1 2">DSM 13999</strain>
    </source>
</reference>
<keyword evidence="2" id="KW-1185">Reference proteome</keyword>
<dbReference type="SMART" id="SM00267">
    <property type="entry name" value="GGDEF"/>
    <property type="match status" value="1"/>
</dbReference>
<name>A0A656Z994_9PROT</name>
<evidence type="ECO:0000313" key="1">
    <source>
        <dbReference type="EMBL" id="KYC29025.1"/>
    </source>
</evidence>
<dbReference type="Gene3D" id="3.30.70.270">
    <property type="match status" value="1"/>
</dbReference>
<organism evidence="1 2">
    <name type="scientific">Sterolibacterium denitrificans</name>
    <dbReference type="NCBI Taxonomy" id="157592"/>
    <lineage>
        <taxon>Bacteria</taxon>
        <taxon>Pseudomonadati</taxon>
        <taxon>Pseudomonadota</taxon>
        <taxon>Betaproteobacteria</taxon>
        <taxon>Nitrosomonadales</taxon>
        <taxon>Sterolibacteriaceae</taxon>
        <taxon>Sterolibacterium</taxon>
    </lineage>
</organism>
<protein>
    <submittedName>
        <fullName evidence="1">Uncharacterized protein</fullName>
    </submittedName>
</protein>
<dbReference type="PROSITE" id="PS50883">
    <property type="entry name" value="EAL"/>
    <property type="match status" value="1"/>
</dbReference>
<dbReference type="Pfam" id="PF16448">
    <property type="entry name" value="LapD_MoxY_N"/>
    <property type="match status" value="1"/>
</dbReference>
<dbReference type="GO" id="GO:0007165">
    <property type="term" value="P:signal transduction"/>
    <property type="evidence" value="ECO:0007669"/>
    <property type="project" value="InterPro"/>
</dbReference>
<dbReference type="Gene3D" id="3.30.110.200">
    <property type="match status" value="1"/>
</dbReference>
<dbReference type="InterPro" id="IPR032244">
    <property type="entry name" value="LapD_MoxY_N"/>
</dbReference>
<dbReference type="PROSITE" id="PS50887">
    <property type="entry name" value="GGDEF"/>
    <property type="match status" value="1"/>
</dbReference>
<dbReference type="InterPro" id="IPR042461">
    <property type="entry name" value="LapD_MoxY_peri_C"/>
</dbReference>
<dbReference type="EMBL" id="LFZK01000001">
    <property type="protein sequence ID" value="KYC29025.1"/>
    <property type="molecule type" value="Genomic_DNA"/>
</dbReference>
<dbReference type="SUPFAM" id="SSF55073">
    <property type="entry name" value="Nucleotide cyclase"/>
    <property type="match status" value="1"/>
</dbReference>
<dbReference type="InterPro" id="IPR001633">
    <property type="entry name" value="EAL_dom"/>
</dbReference>
<dbReference type="Proteomes" id="UP000243416">
    <property type="component" value="Unassembled WGS sequence"/>
</dbReference>
<dbReference type="InterPro" id="IPR043128">
    <property type="entry name" value="Rev_trsase/Diguanyl_cyclase"/>
</dbReference>
<proteinExistence type="predicted"/>
<dbReference type="SUPFAM" id="SSF141868">
    <property type="entry name" value="EAL domain-like"/>
    <property type="match status" value="1"/>
</dbReference>
<dbReference type="InterPro" id="IPR035919">
    <property type="entry name" value="EAL_sf"/>
</dbReference>
<dbReference type="InterPro" id="IPR000160">
    <property type="entry name" value="GGDEF_dom"/>
</dbReference>
<dbReference type="PROSITE" id="PS50885">
    <property type="entry name" value="HAMP"/>
    <property type="match status" value="1"/>
</dbReference>